<dbReference type="Proteomes" id="UP001596087">
    <property type="component" value="Unassembled WGS sequence"/>
</dbReference>
<name>A0ABW0BQ56_9ACTN</name>
<accession>A0ABW0BQ56</accession>
<evidence type="ECO:0000313" key="2">
    <source>
        <dbReference type="EMBL" id="MFC5179434.1"/>
    </source>
</evidence>
<feature type="transmembrane region" description="Helical" evidence="1">
    <location>
        <begin position="33"/>
        <end position="54"/>
    </location>
</feature>
<organism evidence="2 3">
    <name type="scientific">Nocardioides taihuensis</name>
    <dbReference type="NCBI Taxonomy" id="1835606"/>
    <lineage>
        <taxon>Bacteria</taxon>
        <taxon>Bacillati</taxon>
        <taxon>Actinomycetota</taxon>
        <taxon>Actinomycetes</taxon>
        <taxon>Propionibacteriales</taxon>
        <taxon>Nocardioidaceae</taxon>
        <taxon>Nocardioides</taxon>
    </lineage>
</organism>
<dbReference type="EMBL" id="JBHSKD010000028">
    <property type="protein sequence ID" value="MFC5179434.1"/>
    <property type="molecule type" value="Genomic_DNA"/>
</dbReference>
<proteinExistence type="predicted"/>
<keyword evidence="1" id="KW-0472">Membrane</keyword>
<comment type="caution">
    <text evidence="2">The sequence shown here is derived from an EMBL/GenBank/DDBJ whole genome shotgun (WGS) entry which is preliminary data.</text>
</comment>
<dbReference type="RefSeq" id="WP_378593609.1">
    <property type="nucleotide sequence ID" value="NZ_JBHSKD010000028.1"/>
</dbReference>
<evidence type="ECO:0000256" key="1">
    <source>
        <dbReference type="SAM" id="Phobius"/>
    </source>
</evidence>
<evidence type="ECO:0000313" key="3">
    <source>
        <dbReference type="Proteomes" id="UP001596087"/>
    </source>
</evidence>
<keyword evidence="3" id="KW-1185">Reference proteome</keyword>
<sequence>MPDDQIEDPAANTQMFQAFMDRPREPDPSPSRGLVVTLVVLAVLVVVAIVWLLAG</sequence>
<gene>
    <name evidence="2" type="ORF">ACFPGP_22355</name>
</gene>
<protein>
    <submittedName>
        <fullName evidence="2">Uncharacterized protein</fullName>
    </submittedName>
</protein>
<reference evidence="3" key="1">
    <citation type="journal article" date="2019" name="Int. J. Syst. Evol. Microbiol.">
        <title>The Global Catalogue of Microorganisms (GCM) 10K type strain sequencing project: providing services to taxonomists for standard genome sequencing and annotation.</title>
        <authorList>
            <consortium name="The Broad Institute Genomics Platform"/>
            <consortium name="The Broad Institute Genome Sequencing Center for Infectious Disease"/>
            <person name="Wu L."/>
            <person name="Ma J."/>
        </authorList>
    </citation>
    <scope>NUCLEOTIDE SEQUENCE [LARGE SCALE GENOMIC DNA]</scope>
    <source>
        <strain evidence="3">DFY41</strain>
    </source>
</reference>
<keyword evidence="1" id="KW-1133">Transmembrane helix</keyword>
<keyword evidence="1" id="KW-0812">Transmembrane</keyword>